<name>A0A2P5F4S3_TREOI</name>
<evidence type="ECO:0000313" key="1">
    <source>
        <dbReference type="EMBL" id="PON92798.1"/>
    </source>
</evidence>
<dbReference type="EMBL" id="JXTC01000062">
    <property type="protein sequence ID" value="PON92798.1"/>
    <property type="molecule type" value="Genomic_DNA"/>
</dbReference>
<comment type="caution">
    <text evidence="1">The sequence shown here is derived from an EMBL/GenBank/DDBJ whole genome shotgun (WGS) entry which is preliminary data.</text>
</comment>
<protein>
    <submittedName>
        <fullName evidence="1">Uncharacterized protein</fullName>
    </submittedName>
</protein>
<reference evidence="2" key="1">
    <citation type="submission" date="2016-06" db="EMBL/GenBank/DDBJ databases">
        <title>Parallel loss of symbiosis genes in relatives of nitrogen-fixing non-legume Parasponia.</title>
        <authorList>
            <person name="Van Velzen R."/>
            <person name="Holmer R."/>
            <person name="Bu F."/>
            <person name="Rutten L."/>
            <person name="Van Zeijl A."/>
            <person name="Liu W."/>
            <person name="Santuari L."/>
            <person name="Cao Q."/>
            <person name="Sharma T."/>
            <person name="Shen D."/>
            <person name="Roswanjaya Y."/>
            <person name="Wardhani T."/>
            <person name="Kalhor M.S."/>
            <person name="Jansen J."/>
            <person name="Van den Hoogen J."/>
            <person name="Gungor B."/>
            <person name="Hartog M."/>
            <person name="Hontelez J."/>
            <person name="Verver J."/>
            <person name="Yang W.-C."/>
            <person name="Schijlen E."/>
            <person name="Repin R."/>
            <person name="Schilthuizen M."/>
            <person name="Schranz E."/>
            <person name="Heidstra R."/>
            <person name="Miyata K."/>
            <person name="Fedorova E."/>
            <person name="Kohlen W."/>
            <person name="Bisseling T."/>
            <person name="Smit S."/>
            <person name="Geurts R."/>
        </authorList>
    </citation>
    <scope>NUCLEOTIDE SEQUENCE [LARGE SCALE GENOMIC DNA]</scope>
    <source>
        <strain evidence="2">cv. RG33-2</strain>
    </source>
</reference>
<dbReference type="Proteomes" id="UP000237000">
    <property type="component" value="Unassembled WGS sequence"/>
</dbReference>
<evidence type="ECO:0000313" key="2">
    <source>
        <dbReference type="Proteomes" id="UP000237000"/>
    </source>
</evidence>
<organism evidence="1 2">
    <name type="scientific">Trema orientale</name>
    <name type="common">Charcoal tree</name>
    <name type="synonym">Celtis orientalis</name>
    <dbReference type="NCBI Taxonomy" id="63057"/>
    <lineage>
        <taxon>Eukaryota</taxon>
        <taxon>Viridiplantae</taxon>
        <taxon>Streptophyta</taxon>
        <taxon>Embryophyta</taxon>
        <taxon>Tracheophyta</taxon>
        <taxon>Spermatophyta</taxon>
        <taxon>Magnoliopsida</taxon>
        <taxon>eudicotyledons</taxon>
        <taxon>Gunneridae</taxon>
        <taxon>Pentapetalae</taxon>
        <taxon>rosids</taxon>
        <taxon>fabids</taxon>
        <taxon>Rosales</taxon>
        <taxon>Cannabaceae</taxon>
        <taxon>Trema</taxon>
    </lineage>
</organism>
<gene>
    <name evidence="1" type="ORF">TorRG33x02_113960</name>
</gene>
<sequence>MQAGPLELVAKVEASGSSDVGLVSGL</sequence>
<accession>A0A2P5F4S3</accession>
<dbReference type="AlphaFoldDB" id="A0A2P5F4S3"/>
<dbReference type="InParanoid" id="A0A2P5F4S3"/>
<proteinExistence type="predicted"/>
<keyword evidence="2" id="KW-1185">Reference proteome</keyword>